<protein>
    <submittedName>
        <fullName evidence="1">Uncharacterized protein</fullName>
    </submittedName>
</protein>
<proteinExistence type="predicted"/>
<organism evidence="1 2">
    <name type="scientific">Delftia phage PhiW-14</name>
    <name type="common">Deftia acidovorans bacteriophage phiW-14</name>
    <dbReference type="NCBI Taxonomy" id="665032"/>
    <lineage>
        <taxon>Viruses</taxon>
        <taxon>Duplodnaviria</taxon>
        <taxon>Heunggongvirae</taxon>
        <taxon>Uroviricota</taxon>
        <taxon>Caudoviricetes</taxon>
        <taxon>Ionavirus</taxon>
        <taxon>Ionavirus W14</taxon>
    </lineage>
</organism>
<dbReference type="RefSeq" id="YP_003358982.1">
    <property type="nucleotide sequence ID" value="NC_013697.1"/>
</dbReference>
<dbReference type="GeneID" id="8684076"/>
<dbReference type="Proteomes" id="UP000008986">
    <property type="component" value="Segment"/>
</dbReference>
<evidence type="ECO:0000313" key="1">
    <source>
        <dbReference type="EMBL" id="ACV50150.1"/>
    </source>
</evidence>
<accession>C9DG99</accession>
<sequence length="189" mass="21300">MNRSVQDILWSMQNSSMRNYAGIPGLSSHLLGAGEGNNGTVRMFSNARNHPEFLIPHSHRYDFACLVLKGSVTNILYVPLSVGTAESDAWSIMKQKYKGSAGEYDMEDTGKWAYYNTVEQRHGEGEWYTMTKDQIHSIKFSKGAQVLFFQGPNMSDETIVLQPRIGSVTVPTFHVAPWMFKRDGEPTQD</sequence>
<evidence type="ECO:0000313" key="2">
    <source>
        <dbReference type="Proteomes" id="UP000008986"/>
    </source>
</evidence>
<name>C9DG99_BPW14</name>
<gene>
    <name evidence="1" type="primary">128</name>
</gene>
<reference evidence="2" key="1">
    <citation type="submission" date="2009-07" db="EMBL/GenBank/DDBJ databases">
        <authorList>
            <person name="Kropinski A.M."/>
            <person name="Villegas A."/>
            <person name="Lingohr E.J."/>
        </authorList>
    </citation>
    <scope>NUCLEOTIDE SEQUENCE [LARGE SCALE GENOMIC DNA]</scope>
</reference>
<organismHost>
    <name type="scientific">Delftia acidovorans</name>
    <name type="common">Pseudomonas acidovorans</name>
    <name type="synonym">Comamonas acidovorans</name>
    <dbReference type="NCBI Taxonomy" id="80866"/>
</organismHost>
<dbReference type="EMBL" id="GQ357915">
    <property type="protein sequence ID" value="ACV50150.1"/>
    <property type="molecule type" value="Genomic_DNA"/>
</dbReference>
<dbReference type="KEGG" id="vg:8684076"/>
<keyword evidence="2" id="KW-1185">Reference proteome</keyword>